<gene>
    <name evidence="1" type="ORF">ElP_38870</name>
</gene>
<reference evidence="1 2" key="1">
    <citation type="submission" date="2019-02" db="EMBL/GenBank/DDBJ databases">
        <title>Deep-cultivation of Planctomycetes and their phenomic and genomic characterization uncovers novel biology.</title>
        <authorList>
            <person name="Wiegand S."/>
            <person name="Jogler M."/>
            <person name="Boedeker C."/>
            <person name="Pinto D."/>
            <person name="Vollmers J."/>
            <person name="Rivas-Marin E."/>
            <person name="Kohn T."/>
            <person name="Peeters S.H."/>
            <person name="Heuer A."/>
            <person name="Rast P."/>
            <person name="Oberbeckmann S."/>
            <person name="Bunk B."/>
            <person name="Jeske O."/>
            <person name="Meyerdierks A."/>
            <person name="Storesund J.E."/>
            <person name="Kallscheuer N."/>
            <person name="Luecker S."/>
            <person name="Lage O.M."/>
            <person name="Pohl T."/>
            <person name="Merkel B.J."/>
            <person name="Hornburger P."/>
            <person name="Mueller R.-W."/>
            <person name="Bruemmer F."/>
            <person name="Labrenz M."/>
            <person name="Spormann A.M."/>
            <person name="Op den Camp H."/>
            <person name="Overmann J."/>
            <person name="Amann R."/>
            <person name="Jetten M.S.M."/>
            <person name="Mascher T."/>
            <person name="Medema M.H."/>
            <person name="Devos D.P."/>
            <person name="Kaster A.-K."/>
            <person name="Ovreas L."/>
            <person name="Rohde M."/>
            <person name="Galperin M.Y."/>
            <person name="Jogler C."/>
        </authorList>
    </citation>
    <scope>NUCLEOTIDE SEQUENCE [LARGE SCALE GENOMIC DNA]</scope>
    <source>
        <strain evidence="1 2">ElP</strain>
    </source>
</reference>
<dbReference type="RefSeq" id="WP_145271942.1">
    <property type="nucleotide sequence ID" value="NZ_CP036426.1"/>
</dbReference>
<accession>A0A518H562</accession>
<name>A0A518H562_9BACT</name>
<dbReference type="EMBL" id="CP036426">
    <property type="protein sequence ID" value="QDV35977.1"/>
    <property type="molecule type" value="Genomic_DNA"/>
</dbReference>
<dbReference type="AlphaFoldDB" id="A0A518H562"/>
<evidence type="ECO:0000313" key="2">
    <source>
        <dbReference type="Proteomes" id="UP000317835"/>
    </source>
</evidence>
<evidence type="ECO:0000313" key="1">
    <source>
        <dbReference type="EMBL" id="QDV35977.1"/>
    </source>
</evidence>
<proteinExistence type="predicted"/>
<sequence>MSFDDTLTRCIARWQEEGIPLAPPIGAVEVRRAWERLGHPVSRDVIQLYGRVGGCSDYHFDEEYLWCLWTLSRIVEQNDRGSVTGVQFCDHSIQVVTWELHFENEEHSSVWQVLGRDPGDTRMTSPDLDTFFRTYLDDPWRLL</sequence>
<dbReference type="KEGG" id="tpla:ElP_38870"/>
<organism evidence="1 2">
    <name type="scientific">Tautonia plasticadhaerens</name>
    <dbReference type="NCBI Taxonomy" id="2527974"/>
    <lineage>
        <taxon>Bacteria</taxon>
        <taxon>Pseudomonadati</taxon>
        <taxon>Planctomycetota</taxon>
        <taxon>Planctomycetia</taxon>
        <taxon>Isosphaerales</taxon>
        <taxon>Isosphaeraceae</taxon>
        <taxon>Tautonia</taxon>
    </lineage>
</organism>
<dbReference type="Proteomes" id="UP000317835">
    <property type="component" value="Chromosome"/>
</dbReference>
<keyword evidence="2" id="KW-1185">Reference proteome</keyword>
<protein>
    <recommendedName>
        <fullName evidence="3">Knr4/Smi1-like domain-containing protein</fullName>
    </recommendedName>
</protein>
<dbReference type="OrthoDB" id="9935681at2"/>
<evidence type="ECO:0008006" key="3">
    <source>
        <dbReference type="Google" id="ProtNLM"/>
    </source>
</evidence>